<sequence>MTNLTIMILAAFMSLKCVEKDEPPTKKKEEKPQGKYAAMVTVPAGKFTMGCDANIDPVCFYTSNEQLHTVYLDEFQIDKYEVTFKRYQKCVDAGVCTPPAIGGALNYGWPGVDLFPVNGVTWFQAKEFCEWEGKRLPTEAEWEKAARGTDKRTYPWGNESPSCEYAVMDRPNAGFLGCGTGNTLNVGSKPKGASPYGALDMAGNLWEWTADWYDEEYFDKSPKKNPKGPANGDYKVARGGDFFSRAGYELRTTSRFYYEPSDYSIAIGFRCAK</sequence>
<evidence type="ECO:0000313" key="3">
    <source>
        <dbReference type="Proteomes" id="UP001348817"/>
    </source>
</evidence>
<accession>A0AAU9DDM3</accession>
<keyword evidence="3" id="KW-1185">Reference proteome</keyword>
<dbReference type="PANTHER" id="PTHR23150:SF19">
    <property type="entry name" value="FORMYLGLYCINE-GENERATING ENZYME"/>
    <property type="match status" value="1"/>
</dbReference>
<dbReference type="Proteomes" id="UP001348817">
    <property type="component" value="Plasmid pFA5"/>
</dbReference>
<protein>
    <recommendedName>
        <fullName evidence="1">Sulfatase-modifying factor enzyme-like domain-containing protein</fullName>
    </recommendedName>
</protein>
<dbReference type="InterPro" id="IPR051043">
    <property type="entry name" value="Sulfatase_Mod_Factor_Kinase"/>
</dbReference>
<name>A0AAU9DDM3_9BACT</name>
<dbReference type="EMBL" id="AP025319">
    <property type="protein sequence ID" value="BDD12559.1"/>
    <property type="molecule type" value="Genomic_DNA"/>
</dbReference>
<organism evidence="2 3">
    <name type="scientific">Fulvitalea axinellae</name>
    <dbReference type="NCBI Taxonomy" id="1182444"/>
    <lineage>
        <taxon>Bacteria</taxon>
        <taxon>Pseudomonadati</taxon>
        <taxon>Bacteroidota</taxon>
        <taxon>Cytophagia</taxon>
        <taxon>Cytophagales</taxon>
        <taxon>Persicobacteraceae</taxon>
        <taxon>Fulvitalea</taxon>
    </lineage>
</organism>
<dbReference type="InterPro" id="IPR016187">
    <property type="entry name" value="CTDL_fold"/>
</dbReference>
<keyword evidence="2" id="KW-0614">Plasmid</keyword>
<evidence type="ECO:0000259" key="1">
    <source>
        <dbReference type="Pfam" id="PF03781"/>
    </source>
</evidence>
<evidence type="ECO:0000313" key="2">
    <source>
        <dbReference type="EMBL" id="BDD12559.1"/>
    </source>
</evidence>
<dbReference type="Pfam" id="PF03781">
    <property type="entry name" value="FGE-sulfatase"/>
    <property type="match status" value="1"/>
</dbReference>
<dbReference type="RefSeq" id="WP_338395878.1">
    <property type="nucleotide sequence ID" value="NZ_AP025319.1"/>
</dbReference>
<dbReference type="GO" id="GO:0120147">
    <property type="term" value="F:formylglycine-generating oxidase activity"/>
    <property type="evidence" value="ECO:0007669"/>
    <property type="project" value="TreeGrafter"/>
</dbReference>
<reference evidence="2 3" key="1">
    <citation type="submission" date="2021-12" db="EMBL/GenBank/DDBJ databases">
        <title>Genome sequencing of bacteria with rrn-lacking chromosome and rrn-plasmid.</title>
        <authorList>
            <person name="Anda M."/>
            <person name="Iwasaki W."/>
        </authorList>
    </citation>
    <scope>NUCLEOTIDE SEQUENCE [LARGE SCALE GENOMIC DNA]</scope>
    <source>
        <strain evidence="2 3">DSM 100852</strain>
        <plasmid evidence="2 3">pFA5</plasmid>
    </source>
</reference>
<dbReference type="SUPFAM" id="SSF56436">
    <property type="entry name" value="C-type lectin-like"/>
    <property type="match status" value="1"/>
</dbReference>
<feature type="domain" description="Sulfatase-modifying factor enzyme-like" evidence="1">
    <location>
        <begin position="37"/>
        <end position="273"/>
    </location>
</feature>
<dbReference type="KEGG" id="fax:FUAX_49910"/>
<geneLocation type="plasmid" evidence="2 3">
    <name>pFA5</name>
</geneLocation>
<gene>
    <name evidence="2" type="ORF">FUAX_49910</name>
</gene>
<dbReference type="InterPro" id="IPR005532">
    <property type="entry name" value="SUMF_dom"/>
</dbReference>
<dbReference type="Gene3D" id="3.90.1580.10">
    <property type="entry name" value="paralog of FGE (formylglycine-generating enzyme)"/>
    <property type="match status" value="1"/>
</dbReference>
<dbReference type="InterPro" id="IPR042095">
    <property type="entry name" value="SUMF_sf"/>
</dbReference>
<proteinExistence type="predicted"/>
<dbReference type="AlphaFoldDB" id="A0AAU9DDM3"/>
<dbReference type="PANTHER" id="PTHR23150">
    <property type="entry name" value="SULFATASE MODIFYING FACTOR 1, 2"/>
    <property type="match status" value="1"/>
</dbReference>